<dbReference type="EMBL" id="MU167328">
    <property type="protein sequence ID" value="KAG0143093.1"/>
    <property type="molecule type" value="Genomic_DNA"/>
</dbReference>
<accession>A0A9P6T9Z8</accession>
<comment type="caution">
    <text evidence="2">The sequence shown here is derived from an EMBL/GenBank/DDBJ whole genome shotgun (WGS) entry which is preliminary data.</text>
</comment>
<dbReference type="AlphaFoldDB" id="A0A9P6T9Z8"/>
<evidence type="ECO:0000313" key="2">
    <source>
        <dbReference type="EMBL" id="KAG0143093.1"/>
    </source>
</evidence>
<protein>
    <submittedName>
        <fullName evidence="2">Uncharacterized protein</fullName>
    </submittedName>
</protein>
<feature type="compositionally biased region" description="Gly residues" evidence="1">
    <location>
        <begin position="1"/>
        <end position="12"/>
    </location>
</feature>
<reference evidence="2" key="1">
    <citation type="submission" date="2013-11" db="EMBL/GenBank/DDBJ databases">
        <title>Genome sequence of the fusiform rust pathogen reveals effectors for host alternation and coevolution with pine.</title>
        <authorList>
            <consortium name="DOE Joint Genome Institute"/>
            <person name="Smith K."/>
            <person name="Pendleton A."/>
            <person name="Kubisiak T."/>
            <person name="Anderson C."/>
            <person name="Salamov A."/>
            <person name="Aerts A."/>
            <person name="Riley R."/>
            <person name="Clum A."/>
            <person name="Lindquist E."/>
            <person name="Ence D."/>
            <person name="Campbell M."/>
            <person name="Kronenberg Z."/>
            <person name="Feau N."/>
            <person name="Dhillon B."/>
            <person name="Hamelin R."/>
            <person name="Burleigh J."/>
            <person name="Smith J."/>
            <person name="Yandell M."/>
            <person name="Nelson C."/>
            <person name="Grigoriev I."/>
            <person name="Davis J."/>
        </authorList>
    </citation>
    <scope>NUCLEOTIDE SEQUENCE</scope>
    <source>
        <strain evidence="2">G11</strain>
    </source>
</reference>
<dbReference type="Proteomes" id="UP000886653">
    <property type="component" value="Unassembled WGS sequence"/>
</dbReference>
<evidence type="ECO:0000256" key="1">
    <source>
        <dbReference type="SAM" id="MobiDB-lite"/>
    </source>
</evidence>
<sequence length="50" mass="4814">MSGNGSNGGKPGFGMDKGKGKEKGLSMDKGVQGVLAVPHPVCKEAAAAGG</sequence>
<keyword evidence="3" id="KW-1185">Reference proteome</keyword>
<gene>
    <name evidence="2" type="ORF">CROQUDRAFT_96684</name>
</gene>
<proteinExistence type="predicted"/>
<feature type="region of interest" description="Disordered" evidence="1">
    <location>
        <begin position="1"/>
        <end position="26"/>
    </location>
</feature>
<organism evidence="2 3">
    <name type="scientific">Cronartium quercuum f. sp. fusiforme G11</name>
    <dbReference type="NCBI Taxonomy" id="708437"/>
    <lineage>
        <taxon>Eukaryota</taxon>
        <taxon>Fungi</taxon>
        <taxon>Dikarya</taxon>
        <taxon>Basidiomycota</taxon>
        <taxon>Pucciniomycotina</taxon>
        <taxon>Pucciniomycetes</taxon>
        <taxon>Pucciniales</taxon>
        <taxon>Coleosporiaceae</taxon>
        <taxon>Cronartium</taxon>
    </lineage>
</organism>
<feature type="compositionally biased region" description="Basic and acidic residues" evidence="1">
    <location>
        <begin position="16"/>
        <end position="26"/>
    </location>
</feature>
<evidence type="ECO:0000313" key="3">
    <source>
        <dbReference type="Proteomes" id="UP000886653"/>
    </source>
</evidence>
<name>A0A9P6T9Z8_9BASI</name>